<sequence>MSEDIAECEFCKQCFPVECELKGEREYMVRSFRESQKRGSGAHIVFGFNEEGEPKYYFGVMGVANFSMSEKQTRMTNNFLVACSGR</sequence>
<dbReference type="Proteomes" id="UP000070344">
    <property type="component" value="Unassembled WGS sequence"/>
</dbReference>
<keyword evidence="2" id="KW-1185">Reference proteome</keyword>
<proteinExistence type="predicted"/>
<gene>
    <name evidence="1" type="ORF">AKJ41_03490</name>
</gene>
<organism evidence="1 2">
    <name type="scientific">candidate division MSBL1 archaeon SCGC-AAA259O05</name>
    <dbReference type="NCBI Taxonomy" id="1698271"/>
    <lineage>
        <taxon>Archaea</taxon>
        <taxon>Methanobacteriati</taxon>
        <taxon>Methanobacteriota</taxon>
        <taxon>candidate division MSBL1</taxon>
    </lineage>
</organism>
<name>A0A133V395_9EURY</name>
<accession>A0A133V395</accession>
<dbReference type="AlphaFoldDB" id="A0A133V395"/>
<evidence type="ECO:0000313" key="1">
    <source>
        <dbReference type="EMBL" id="KXB00928.1"/>
    </source>
</evidence>
<evidence type="ECO:0000313" key="2">
    <source>
        <dbReference type="Proteomes" id="UP000070344"/>
    </source>
</evidence>
<dbReference type="EMBL" id="LHXV01000037">
    <property type="protein sequence ID" value="KXB00928.1"/>
    <property type="molecule type" value="Genomic_DNA"/>
</dbReference>
<protein>
    <submittedName>
        <fullName evidence="1">Uncharacterized protein</fullName>
    </submittedName>
</protein>
<comment type="caution">
    <text evidence="1">The sequence shown here is derived from an EMBL/GenBank/DDBJ whole genome shotgun (WGS) entry which is preliminary data.</text>
</comment>
<reference evidence="1 2" key="1">
    <citation type="journal article" date="2016" name="Sci. Rep.">
        <title>Metabolic traits of an uncultured archaeal lineage -MSBL1- from brine pools of the Red Sea.</title>
        <authorList>
            <person name="Mwirichia R."/>
            <person name="Alam I."/>
            <person name="Rashid M."/>
            <person name="Vinu M."/>
            <person name="Ba-Alawi W."/>
            <person name="Anthony Kamau A."/>
            <person name="Kamanda Ngugi D."/>
            <person name="Goker M."/>
            <person name="Klenk H.P."/>
            <person name="Bajic V."/>
            <person name="Stingl U."/>
        </authorList>
    </citation>
    <scope>NUCLEOTIDE SEQUENCE [LARGE SCALE GENOMIC DNA]</scope>
    <source>
        <strain evidence="1">SCGC-AAA259O05</strain>
    </source>
</reference>